<sequence>MSEELQEVNMSYVLAWHPYSRANDLPEAFGQFAKELEVVARSRGGVAAVDLFTGRGLQNGFHIAKTILQSVVFGVTDIYDLCLQQADEIEKCCVIEEHDMVAKVKGLEQGERVPIHFGPVPELFDSLCEFLCCNILRRVLEMWMAVAYVKAAHKVANGDANATVPNEKMIKFLTYIATELSEPPLVVDDDLLEWIKDAAQDAIKDIDAKFQEFKGLSAHRVDDFIFMINWQNLFINLYNDILVISEIIYTSYGSSKSWDQSPLLLPIVMMSAGAVSLQRTIMNVFKTCIPENAPKMRAHQRLMQKLFPA</sequence>
<name>A2DLM5_TRIV3</name>
<dbReference type="RefSeq" id="XP_001579644.1">
    <property type="nucleotide sequence ID" value="XM_001579594.1"/>
</dbReference>
<dbReference type="KEGG" id="tva:5464172"/>
<protein>
    <submittedName>
        <fullName evidence="1">Uncharacterized protein</fullName>
    </submittedName>
</protein>
<reference evidence="1" key="2">
    <citation type="journal article" date="2007" name="Science">
        <title>Draft genome sequence of the sexually transmitted pathogen Trichomonas vaginalis.</title>
        <authorList>
            <person name="Carlton J.M."/>
            <person name="Hirt R.P."/>
            <person name="Silva J.C."/>
            <person name="Delcher A.L."/>
            <person name="Schatz M."/>
            <person name="Zhao Q."/>
            <person name="Wortman J.R."/>
            <person name="Bidwell S.L."/>
            <person name="Alsmark U.C.M."/>
            <person name="Besteiro S."/>
            <person name="Sicheritz-Ponten T."/>
            <person name="Noel C.J."/>
            <person name="Dacks J.B."/>
            <person name="Foster P.G."/>
            <person name="Simillion C."/>
            <person name="Van de Peer Y."/>
            <person name="Miranda-Saavedra D."/>
            <person name="Barton G.J."/>
            <person name="Westrop G.D."/>
            <person name="Mueller S."/>
            <person name="Dessi D."/>
            <person name="Fiori P.L."/>
            <person name="Ren Q."/>
            <person name="Paulsen I."/>
            <person name="Zhang H."/>
            <person name="Bastida-Corcuera F.D."/>
            <person name="Simoes-Barbosa A."/>
            <person name="Brown M.T."/>
            <person name="Hayes R.D."/>
            <person name="Mukherjee M."/>
            <person name="Okumura C.Y."/>
            <person name="Schneider R."/>
            <person name="Smith A.J."/>
            <person name="Vanacova S."/>
            <person name="Villalvazo M."/>
            <person name="Haas B.J."/>
            <person name="Pertea M."/>
            <person name="Feldblyum T.V."/>
            <person name="Utterback T.R."/>
            <person name="Shu C.L."/>
            <person name="Osoegawa K."/>
            <person name="de Jong P.J."/>
            <person name="Hrdy I."/>
            <person name="Horvathova L."/>
            <person name="Zubacova Z."/>
            <person name="Dolezal P."/>
            <person name="Malik S.B."/>
            <person name="Logsdon J.M. Jr."/>
            <person name="Henze K."/>
            <person name="Gupta A."/>
            <person name="Wang C.C."/>
            <person name="Dunne R.L."/>
            <person name="Upcroft J.A."/>
            <person name="Upcroft P."/>
            <person name="White O."/>
            <person name="Salzberg S.L."/>
            <person name="Tang P."/>
            <person name="Chiu C.-H."/>
            <person name="Lee Y.-S."/>
            <person name="Embley T.M."/>
            <person name="Coombs G.H."/>
            <person name="Mottram J.C."/>
            <person name="Tachezy J."/>
            <person name="Fraser-Liggett C.M."/>
            <person name="Johnson P.J."/>
        </authorList>
    </citation>
    <scope>NUCLEOTIDE SEQUENCE [LARGE SCALE GENOMIC DNA]</scope>
    <source>
        <strain evidence="1">G3</strain>
    </source>
</reference>
<dbReference type="VEuPathDB" id="TrichDB:TVAG_062630"/>
<gene>
    <name evidence="1" type="ORF">TVAG_062630</name>
</gene>
<evidence type="ECO:0000313" key="1">
    <source>
        <dbReference type="EMBL" id="EAY18658.1"/>
    </source>
</evidence>
<dbReference type="VEuPathDB" id="TrichDB:TVAGG3_0580520"/>
<dbReference type="AlphaFoldDB" id="A2DLM5"/>
<reference evidence="1" key="1">
    <citation type="submission" date="2006-10" db="EMBL/GenBank/DDBJ databases">
        <authorList>
            <person name="Amadeo P."/>
            <person name="Zhao Q."/>
            <person name="Wortman J."/>
            <person name="Fraser-Liggett C."/>
            <person name="Carlton J."/>
        </authorList>
    </citation>
    <scope>NUCLEOTIDE SEQUENCE</scope>
    <source>
        <strain evidence="1">G3</strain>
    </source>
</reference>
<organism evidence="1 2">
    <name type="scientific">Trichomonas vaginalis (strain ATCC PRA-98 / G3)</name>
    <dbReference type="NCBI Taxonomy" id="412133"/>
    <lineage>
        <taxon>Eukaryota</taxon>
        <taxon>Metamonada</taxon>
        <taxon>Parabasalia</taxon>
        <taxon>Trichomonadida</taxon>
        <taxon>Trichomonadidae</taxon>
        <taxon>Trichomonas</taxon>
    </lineage>
</organism>
<dbReference type="EMBL" id="DS113216">
    <property type="protein sequence ID" value="EAY18658.1"/>
    <property type="molecule type" value="Genomic_DNA"/>
</dbReference>
<proteinExistence type="predicted"/>
<dbReference type="InParanoid" id="A2DLM5"/>
<dbReference type="Proteomes" id="UP000001542">
    <property type="component" value="Unassembled WGS sequence"/>
</dbReference>
<evidence type="ECO:0000313" key="2">
    <source>
        <dbReference type="Proteomes" id="UP000001542"/>
    </source>
</evidence>
<keyword evidence="2" id="KW-1185">Reference proteome</keyword>
<accession>A2DLM5</accession>
<dbReference type="OrthoDB" id="10255040at2759"/>